<feature type="repeat" description="ANK" evidence="3">
    <location>
        <begin position="187"/>
        <end position="219"/>
    </location>
</feature>
<evidence type="ECO:0000256" key="3">
    <source>
        <dbReference type="PROSITE-ProRule" id="PRU00023"/>
    </source>
</evidence>
<evidence type="ECO:0000256" key="1">
    <source>
        <dbReference type="ARBA" id="ARBA00022737"/>
    </source>
</evidence>
<feature type="region of interest" description="Disordered" evidence="4">
    <location>
        <begin position="1547"/>
        <end position="1575"/>
    </location>
</feature>
<dbReference type="KEGG" id="vcn:VOLCADRAFT_121050"/>
<name>D8U0D8_VOLCA</name>
<feature type="compositionally biased region" description="Pro residues" evidence="4">
    <location>
        <begin position="569"/>
        <end position="583"/>
    </location>
</feature>
<proteinExistence type="predicted"/>
<feature type="compositionally biased region" description="Low complexity" evidence="4">
    <location>
        <begin position="1607"/>
        <end position="1628"/>
    </location>
</feature>
<feature type="compositionally biased region" description="Low complexity" evidence="4">
    <location>
        <begin position="759"/>
        <end position="769"/>
    </location>
</feature>
<feature type="compositionally biased region" description="Gly residues" evidence="4">
    <location>
        <begin position="357"/>
        <end position="387"/>
    </location>
</feature>
<feature type="compositionally biased region" description="Low complexity" evidence="4">
    <location>
        <begin position="812"/>
        <end position="836"/>
    </location>
</feature>
<feature type="region of interest" description="Disordered" evidence="4">
    <location>
        <begin position="1252"/>
        <end position="1274"/>
    </location>
</feature>
<evidence type="ECO:0000256" key="4">
    <source>
        <dbReference type="SAM" id="MobiDB-lite"/>
    </source>
</evidence>
<feature type="compositionally biased region" description="Basic and acidic residues" evidence="4">
    <location>
        <begin position="1416"/>
        <end position="1425"/>
    </location>
</feature>
<dbReference type="STRING" id="3068.D8U0D8"/>
<feature type="compositionally biased region" description="Gly residues" evidence="4">
    <location>
        <begin position="856"/>
        <end position="872"/>
    </location>
</feature>
<dbReference type="InterPro" id="IPR002110">
    <property type="entry name" value="Ankyrin_rpt"/>
</dbReference>
<feature type="compositionally biased region" description="Basic and acidic residues" evidence="4">
    <location>
        <begin position="634"/>
        <end position="644"/>
    </location>
</feature>
<feature type="region of interest" description="Disordered" evidence="4">
    <location>
        <begin position="690"/>
        <end position="928"/>
    </location>
</feature>
<sequence length="1835" mass="189445">MGNVVGISGTSLLGAIAEGDADAAVEVLQGHPDLTHKRLGSKKRTLYHFCAAKGQVTVLKGLCEHVWRTVPDENGELAGADGPVPKRQHPAICQYINACDQKGLTPLSLACKKGYAEVVTFLLTQGADPWVKDRAMGRTALHHAARGNHVQCIEAVLSSPFVKLQAGSPGDAPQPAGSKLVDHPSRAGYTPLHYAAAAHSIEAAAALLRHGADPNAKTSEVGFEHVVLERGSTPMHAAARYQNLDVAILILRHWNEKLRRLDVTDPRVVENVPRIKPYQMPGVKLNRALMRVLDPGTPIRQVSDASGEGTWWPRVSSPPGKEPPPPSQEPQPPERSSNQRSTGSGAHRQESTRLSGSGSGGAEEPGPGPGTGTGEGAAGGPSSGAGGQMRRRASSGAEPIPVLDELPGWAQLGSSRQYDNKLIENSKVEMEMAAGTAAAGGDEELSEWLPGNPGGPSRGGDDQPPGSSAGERPIRRSFAVSNIWAPSSSSFKATASAFAIPGGGGGGGGASGSLFGSERSPPDIPLASPSRSSAKRPTLSHPTILNQAGGAASAANGPMGRSRSGAIVPVPPSSPISPGPSPGPGASSSRDLHRTRSLPHHPTTSAPFPGATAGSPFSQTPQLATVCEGGGRGGDGRPPSDQHRHSQPHRGAWIEPCDSEPGPRPTGGSVLAAAAPTGRVAAAYPGRVVLGAGGRSSAGQLQVHEQDNNHGDQEDEESSPFQPSAGQPYEQQRRQRQLQPAQHPGLQGTRSQSALSPSAGGAAAAVAAATLRQTPLSLSPPLKQQQQQQQQQVDGGEGSRERDLRKSSSGGRSLARTLSRKLSSLSARAATAVVPAVRRDSLVRAVSPDQPPQPQQGGGGRAGSGGAGGRNDGGPSSPPLTVSSRPPASSPPLTGTGRGWARQASSGAERASPPPQTPPLPEMGNVLSPEAGPLFDAIADGNVDAAIRVLDAHPGLSHKRAGKKNRNLYHACATNGQLAVLKRICEHVWETMPDELGKTHSSDSIPEGRFHPVIYRAANSYDESGLTPLMLACKKGHTAVVQYLLSQGADPWVGDRLLCRSALHIAARYNQPDCIEAILTSPFVELTGKVRSRECKLVDYPNSSGYTPLHYAAASRCADTAVVLCRHGANPNAKTFDVGFDFIQLDRGSTPLHAAARFQNLELAMILLKHWDENLRRLDVTDPRVVESYDHTKPYQMPGVKPNKALMRVLDPGTPIKEVSDPFGDAAATAAAARLPYDVSCSKVAPMKKPSATALKRSFSPQGQEPEPLTLDGDCRQDDDKVPAGWEDVLSGKSGIGTTGKAAGGDFITIYQCAEFAADVGGSLPPVGDGVMQSVPTCQRIVIRTQSEGRRQGFMQAQQGLGETSSFGATVGTTTAIANGLGRTRSGAAGSTHRSGGILGGISGISSSATSSDDDAQGKKPEPGRRSTGAATAFTATTPAVPAAARGVGSSSPPGPQKSPSATGMRSLMAIPEPAIRSPFSDGQLLASHGAIRIQPVTPPRGELAAASGLRTACSLGHDAATAAGPAAAGAAATTLGIGSGGGLVRTGSGTLASKPPSGDGGSKPAGRTFSRSSSYKPFGDAATTAATVAAGTTPKPVLVRTHSRSGRSSPPSSVNSSSSSTVATGAAAPPPVAFSAWSDKKKTYSAQAAAAATATAEADLARDSYSEDAQPVEVTMYPHIRENLKRLKAGDTCNEAVTLDGTDATRTQDPPTRQRSRCQSQGESASHCQQHPHYNDERQQQRQAFQGSSGVSNGSSSSSVSRRSIGRKSASSRSGSGSGSGGGQSAIAPDLGFRRQGLMPPAVELSEDESRLEDVGLAAALSPGASMRRTARLG</sequence>
<feature type="region of interest" description="Disordered" evidence="4">
    <location>
        <begin position="1381"/>
        <end position="1464"/>
    </location>
</feature>
<dbReference type="InterPro" id="IPR036770">
    <property type="entry name" value="Ankyrin_rpt-contain_sf"/>
</dbReference>
<feature type="region of interest" description="Disordered" evidence="4">
    <location>
        <begin position="298"/>
        <end position="402"/>
    </location>
</feature>
<feature type="compositionally biased region" description="Pro residues" evidence="4">
    <location>
        <begin position="320"/>
        <end position="333"/>
    </location>
</feature>
<dbReference type="PROSITE" id="PS50088">
    <property type="entry name" value="ANK_REPEAT"/>
    <property type="match status" value="5"/>
</dbReference>
<feature type="compositionally biased region" description="Low complexity" evidence="4">
    <location>
        <begin position="1426"/>
        <end position="1462"/>
    </location>
</feature>
<accession>D8U0D8</accession>
<feature type="repeat" description="ANK" evidence="3">
    <location>
        <begin position="102"/>
        <end position="134"/>
    </location>
</feature>
<feature type="repeat" description="ANK" evidence="3">
    <location>
        <begin position="1024"/>
        <end position="1056"/>
    </location>
</feature>
<dbReference type="Pfam" id="PF12796">
    <property type="entry name" value="Ank_2"/>
    <property type="match status" value="3"/>
</dbReference>
<dbReference type="InParanoid" id="D8U0D8"/>
<keyword evidence="1" id="KW-0677">Repeat</keyword>
<gene>
    <name evidence="5" type="ORF">VOLCADRAFT_121050</name>
</gene>
<feature type="compositionally biased region" description="Pro residues" evidence="4">
    <location>
        <begin position="912"/>
        <end position="921"/>
    </location>
</feature>
<feature type="compositionally biased region" description="Polar residues" evidence="4">
    <location>
        <begin position="1705"/>
        <end position="1730"/>
    </location>
</feature>
<feature type="compositionally biased region" description="Basic and acidic residues" evidence="4">
    <location>
        <begin position="797"/>
        <end position="806"/>
    </location>
</feature>
<keyword evidence="6" id="KW-1185">Reference proteome</keyword>
<dbReference type="EMBL" id="GL378348">
    <property type="protein sequence ID" value="EFJ46926.1"/>
    <property type="molecule type" value="Genomic_DNA"/>
</dbReference>
<evidence type="ECO:0000313" key="5">
    <source>
        <dbReference type="EMBL" id="EFJ46926.1"/>
    </source>
</evidence>
<dbReference type="eggNOG" id="KOG4177">
    <property type="taxonomic scope" value="Eukaryota"/>
</dbReference>
<dbReference type="Pfam" id="PF00023">
    <property type="entry name" value="Ank"/>
    <property type="match status" value="2"/>
</dbReference>
<feature type="compositionally biased region" description="Low complexity" evidence="4">
    <location>
        <begin position="1748"/>
        <end position="1776"/>
    </location>
</feature>
<dbReference type="SMART" id="SM00248">
    <property type="entry name" value="ANK"/>
    <property type="match status" value="10"/>
</dbReference>
<dbReference type="PROSITE" id="PS50297">
    <property type="entry name" value="ANK_REP_REGION"/>
    <property type="match status" value="5"/>
</dbReference>
<feature type="repeat" description="ANK" evidence="3">
    <location>
        <begin position="1147"/>
        <end position="1170"/>
    </location>
</feature>
<dbReference type="PANTHER" id="PTHR24198">
    <property type="entry name" value="ANKYRIN REPEAT AND PROTEIN KINASE DOMAIN-CONTAINING PROTEIN"/>
    <property type="match status" value="1"/>
</dbReference>
<reference evidence="5 6" key="1">
    <citation type="journal article" date="2010" name="Science">
        <title>Genomic analysis of organismal complexity in the multicellular green alga Volvox carteri.</title>
        <authorList>
            <person name="Prochnik S.E."/>
            <person name="Umen J."/>
            <person name="Nedelcu A.M."/>
            <person name="Hallmann A."/>
            <person name="Miller S.M."/>
            <person name="Nishii I."/>
            <person name="Ferris P."/>
            <person name="Kuo A."/>
            <person name="Mitros T."/>
            <person name="Fritz-Laylin L.K."/>
            <person name="Hellsten U."/>
            <person name="Chapman J."/>
            <person name="Simakov O."/>
            <person name="Rensing S.A."/>
            <person name="Terry A."/>
            <person name="Pangilinan J."/>
            <person name="Kapitonov V."/>
            <person name="Jurka J."/>
            <person name="Salamov A."/>
            <person name="Shapiro H."/>
            <person name="Schmutz J."/>
            <person name="Grimwood J."/>
            <person name="Lindquist E."/>
            <person name="Lucas S."/>
            <person name="Grigoriev I.V."/>
            <person name="Schmitt R."/>
            <person name="Kirk D."/>
            <person name="Rokhsar D.S."/>
        </authorList>
    </citation>
    <scope>NUCLEOTIDE SEQUENCE [LARGE SCALE GENOMIC DNA]</scope>
    <source>
        <strain evidence="6">f. Nagariensis / Eve</strain>
    </source>
</reference>
<dbReference type="Proteomes" id="UP000001058">
    <property type="component" value="Unassembled WGS sequence"/>
</dbReference>
<evidence type="ECO:0000313" key="6">
    <source>
        <dbReference type="Proteomes" id="UP000001058"/>
    </source>
</evidence>
<keyword evidence="2 3" id="KW-0040">ANK repeat</keyword>
<protein>
    <submittedName>
        <fullName evidence="5">Uncharacterized protein</fullName>
    </submittedName>
</protein>
<feature type="region of interest" description="Disordered" evidence="4">
    <location>
        <begin position="1699"/>
        <end position="1811"/>
    </location>
</feature>
<feature type="repeat" description="ANK" evidence="3">
    <location>
        <begin position="1104"/>
        <end position="1136"/>
    </location>
</feature>
<dbReference type="RefSeq" id="XP_002952135.1">
    <property type="nucleotide sequence ID" value="XM_002952089.1"/>
</dbReference>
<feature type="compositionally biased region" description="Polar residues" evidence="4">
    <location>
        <begin position="879"/>
        <end position="893"/>
    </location>
</feature>
<dbReference type="SUPFAM" id="SSF48403">
    <property type="entry name" value="Ankyrin repeat"/>
    <property type="match status" value="2"/>
</dbReference>
<dbReference type="GeneID" id="9628385"/>
<feature type="compositionally biased region" description="Low complexity" evidence="4">
    <location>
        <begin position="548"/>
        <end position="557"/>
    </location>
</feature>
<feature type="compositionally biased region" description="Gly residues" evidence="4">
    <location>
        <begin position="501"/>
        <end position="511"/>
    </location>
</feature>
<dbReference type="OrthoDB" id="194358at2759"/>
<dbReference type="PRINTS" id="PR01415">
    <property type="entry name" value="ANKYRIN"/>
</dbReference>
<dbReference type="PANTHER" id="PTHR24198:SF165">
    <property type="entry name" value="ANKYRIN REPEAT-CONTAINING PROTEIN-RELATED"/>
    <property type="match status" value="1"/>
</dbReference>
<feature type="region of interest" description="Disordered" evidence="4">
    <location>
        <begin position="1587"/>
        <end position="1630"/>
    </location>
</feature>
<dbReference type="Gene3D" id="1.25.40.20">
    <property type="entry name" value="Ankyrin repeat-containing domain"/>
    <property type="match status" value="4"/>
</dbReference>
<feature type="region of interest" description="Disordered" evidence="4">
    <location>
        <begin position="433"/>
        <end position="475"/>
    </location>
</feature>
<organism evidence="6">
    <name type="scientific">Volvox carteri f. nagariensis</name>
    <dbReference type="NCBI Taxonomy" id="3068"/>
    <lineage>
        <taxon>Eukaryota</taxon>
        <taxon>Viridiplantae</taxon>
        <taxon>Chlorophyta</taxon>
        <taxon>core chlorophytes</taxon>
        <taxon>Chlorophyceae</taxon>
        <taxon>CS clade</taxon>
        <taxon>Chlamydomonadales</taxon>
        <taxon>Volvocaceae</taxon>
        <taxon>Volvox</taxon>
    </lineage>
</organism>
<feature type="region of interest" description="Disordered" evidence="4">
    <location>
        <begin position="496"/>
        <end position="672"/>
    </location>
</feature>
<evidence type="ECO:0000256" key="2">
    <source>
        <dbReference type="ARBA" id="ARBA00023043"/>
    </source>
</evidence>